<keyword evidence="5" id="KW-1133">Transmembrane helix</keyword>
<comment type="caution">
    <text evidence="7">The sequence shown here is derived from an EMBL/GenBank/DDBJ whole genome shotgun (WGS) entry which is preliminary data.</text>
</comment>
<evidence type="ECO:0000256" key="1">
    <source>
        <dbReference type="ARBA" id="ARBA00003061"/>
    </source>
</evidence>
<keyword evidence="5" id="KW-0812">Transmembrane</keyword>
<protein>
    <recommendedName>
        <fullName evidence="6">Bulb-type lectin domain-containing protein</fullName>
    </recommendedName>
</protein>
<dbReference type="PIRSF" id="PIRSF002686">
    <property type="entry name" value="SLG"/>
    <property type="match status" value="1"/>
</dbReference>
<dbReference type="AlphaFoldDB" id="A0A4U5QMM8"/>
<dbReference type="Pfam" id="PF01453">
    <property type="entry name" value="B_lectin"/>
    <property type="match status" value="1"/>
</dbReference>
<dbReference type="InterPro" id="IPR001480">
    <property type="entry name" value="Bulb-type_lectin_dom"/>
</dbReference>
<evidence type="ECO:0000256" key="4">
    <source>
        <dbReference type="ARBA" id="ARBA00023180"/>
    </source>
</evidence>
<reference evidence="7" key="1">
    <citation type="submission" date="2018-10" db="EMBL/GenBank/DDBJ databases">
        <title>Population genomic analysis revealed the cold adaptation of white poplar.</title>
        <authorList>
            <person name="Liu Y.-J."/>
        </authorList>
    </citation>
    <scope>NUCLEOTIDE SEQUENCE [LARGE SCALE GENOMIC DNA]</scope>
    <source>
        <strain evidence="7">PAL-ZL1</strain>
    </source>
</reference>
<accession>A0A4U5QMM8</accession>
<keyword evidence="5" id="KW-0472">Membrane</keyword>
<feature type="domain" description="Bulb-type lectin" evidence="6">
    <location>
        <begin position="42"/>
        <end position="163"/>
    </location>
</feature>
<evidence type="ECO:0000259" key="6">
    <source>
        <dbReference type="PROSITE" id="PS50927"/>
    </source>
</evidence>
<dbReference type="PANTHER" id="PTHR32444:SF230">
    <property type="entry name" value="EPIDERMIS-SPECIFIC SECRETED GLYCOPROTEIN EP1-LIKE"/>
    <property type="match status" value="1"/>
</dbReference>
<proteinExistence type="predicted"/>
<dbReference type="Gene3D" id="2.90.10.10">
    <property type="entry name" value="Bulb-type lectin domain"/>
    <property type="match status" value="1"/>
</dbReference>
<dbReference type="InterPro" id="IPR000858">
    <property type="entry name" value="S_locus_glycoprot_dom"/>
</dbReference>
<name>A0A4U5QMM8_POPAL</name>
<dbReference type="SUPFAM" id="SSF51110">
    <property type="entry name" value="alpha-D-mannose-specific plant lectins"/>
    <property type="match status" value="1"/>
</dbReference>
<evidence type="ECO:0000256" key="5">
    <source>
        <dbReference type="SAM" id="Phobius"/>
    </source>
</evidence>
<evidence type="ECO:0000313" key="7">
    <source>
        <dbReference type="EMBL" id="TKS10517.1"/>
    </source>
</evidence>
<dbReference type="InterPro" id="IPR035446">
    <property type="entry name" value="SLSG/EP1"/>
</dbReference>
<evidence type="ECO:0000256" key="2">
    <source>
        <dbReference type="ARBA" id="ARBA00022729"/>
    </source>
</evidence>
<gene>
    <name evidence="7" type="ORF">D5086_0000081930</name>
</gene>
<evidence type="ECO:0000256" key="3">
    <source>
        <dbReference type="ARBA" id="ARBA00023157"/>
    </source>
</evidence>
<sequence length="446" mass="50443">MSRFSSSTSRSFKIFFFFFNFSFLAYATVPSSKTFKYINQGEFGEYSVEYLADYRVLPLSTFPFQLCFYNTTPNAYTLGLRMGHRRSESIMRWVWDANRGKPVHENATLSFKRDGNLILTDFDGTIAWQTGTANKGVVGLNLLPDGNLVLYDKSGKFLWQSFDHPADTLLVGQNLRSSGPNRLVSRVSNMDGSLGPYSFVMEQRYWALYYKVKNSPEPLLYYKSDEFGNGQGSLAHLNFYCKPEYEQAYAFEVGFTYDMNNSPSSGTHILTRPKYNSTYSMLRLESDGNLKIYTYNENVDWGAWDLTFKLFDRDSDLEISECKLPKRCGSLGVCEDNQCVACPRPQGFLGWSKSCAPPALPPCKGGANVDYYKVVGVEHFLNGYDEGEGPMKLVDCRNKCNNDCGCLGFFYKEESSKCLLAPVLGTLVGVSSPSHVGYIKMSKKFY</sequence>
<keyword evidence="2" id="KW-0732">Signal</keyword>
<keyword evidence="3" id="KW-1015">Disulfide bond</keyword>
<dbReference type="Pfam" id="PF00954">
    <property type="entry name" value="S_locus_glycop"/>
    <property type="match status" value="1"/>
</dbReference>
<dbReference type="EMBL" id="RCHU01000229">
    <property type="protein sequence ID" value="TKS10517.1"/>
    <property type="molecule type" value="Genomic_DNA"/>
</dbReference>
<keyword evidence="4" id="KW-0325">Glycoprotein</keyword>
<dbReference type="STRING" id="43335.A0A4U5QMM8"/>
<dbReference type="PANTHER" id="PTHR32444">
    <property type="entry name" value="BULB-TYPE LECTIN DOMAIN-CONTAINING PROTEIN"/>
    <property type="match status" value="1"/>
</dbReference>
<dbReference type="PROSITE" id="PS50927">
    <property type="entry name" value="BULB_LECTIN"/>
    <property type="match status" value="1"/>
</dbReference>
<dbReference type="GO" id="GO:0048544">
    <property type="term" value="P:recognition of pollen"/>
    <property type="evidence" value="ECO:0007669"/>
    <property type="project" value="InterPro"/>
</dbReference>
<organism evidence="7">
    <name type="scientific">Populus alba</name>
    <name type="common">White poplar</name>
    <dbReference type="NCBI Taxonomy" id="43335"/>
    <lineage>
        <taxon>Eukaryota</taxon>
        <taxon>Viridiplantae</taxon>
        <taxon>Streptophyta</taxon>
        <taxon>Embryophyta</taxon>
        <taxon>Tracheophyta</taxon>
        <taxon>Spermatophyta</taxon>
        <taxon>Magnoliopsida</taxon>
        <taxon>eudicotyledons</taxon>
        <taxon>Gunneridae</taxon>
        <taxon>Pentapetalae</taxon>
        <taxon>rosids</taxon>
        <taxon>fabids</taxon>
        <taxon>Malpighiales</taxon>
        <taxon>Salicaceae</taxon>
        <taxon>Saliceae</taxon>
        <taxon>Populus</taxon>
    </lineage>
</organism>
<dbReference type="InterPro" id="IPR036426">
    <property type="entry name" value="Bulb-type_lectin_dom_sf"/>
</dbReference>
<dbReference type="SMART" id="SM00108">
    <property type="entry name" value="B_lectin"/>
    <property type="match status" value="1"/>
</dbReference>
<feature type="transmembrane region" description="Helical" evidence="5">
    <location>
        <begin position="12"/>
        <end position="29"/>
    </location>
</feature>
<comment type="function">
    <text evidence="1">Involved in sporophytic self-incompatibility system (the inability of flowering plants to achieve self-fertilization).</text>
</comment>
<dbReference type="CDD" id="cd00028">
    <property type="entry name" value="B_lectin"/>
    <property type="match status" value="1"/>
</dbReference>